<evidence type="ECO:0000256" key="2">
    <source>
        <dbReference type="ARBA" id="ARBA00006337"/>
    </source>
</evidence>
<evidence type="ECO:0000259" key="13">
    <source>
        <dbReference type="PROSITE" id="PS51371"/>
    </source>
</evidence>
<dbReference type="AlphaFoldDB" id="A0AAV5PAD8"/>
<dbReference type="Pfam" id="PF01595">
    <property type="entry name" value="CNNM"/>
    <property type="match status" value="1"/>
</dbReference>
<protein>
    <submittedName>
        <fullName evidence="15">Membrane protein</fullName>
    </submittedName>
</protein>
<dbReference type="GO" id="GO:0005886">
    <property type="term" value="C:plasma membrane"/>
    <property type="evidence" value="ECO:0007669"/>
    <property type="project" value="UniProtKB-SubCell"/>
</dbReference>
<dbReference type="CDD" id="cd04590">
    <property type="entry name" value="CBS_pair_CorC_HlyC_assoc"/>
    <property type="match status" value="1"/>
</dbReference>
<comment type="subcellular location">
    <subcellularLocation>
        <location evidence="1">Cell membrane</location>
        <topology evidence="1">Multi-pass membrane protein</topology>
    </subcellularLocation>
</comment>
<feature type="transmembrane region" description="Helical" evidence="12">
    <location>
        <begin position="87"/>
        <end position="108"/>
    </location>
</feature>
<dbReference type="Gene3D" id="3.30.465.10">
    <property type="match status" value="1"/>
</dbReference>
<evidence type="ECO:0000256" key="8">
    <source>
        <dbReference type="ARBA" id="ARBA00023136"/>
    </source>
</evidence>
<accession>A0AAV5PAD8</accession>
<dbReference type="InterPro" id="IPR002550">
    <property type="entry name" value="CNNM"/>
</dbReference>
<dbReference type="Gene3D" id="3.10.580.10">
    <property type="entry name" value="CBS-domain"/>
    <property type="match status" value="1"/>
</dbReference>
<evidence type="ECO:0000313" key="16">
    <source>
        <dbReference type="Proteomes" id="UP001165168"/>
    </source>
</evidence>
<dbReference type="InterPro" id="IPR046342">
    <property type="entry name" value="CBS_dom_sf"/>
</dbReference>
<dbReference type="PROSITE" id="PS51846">
    <property type="entry name" value="CNNM"/>
    <property type="match status" value="1"/>
</dbReference>
<evidence type="ECO:0000256" key="11">
    <source>
        <dbReference type="SAM" id="MobiDB-lite"/>
    </source>
</evidence>
<keyword evidence="3" id="KW-1003">Cell membrane</keyword>
<evidence type="ECO:0000256" key="7">
    <source>
        <dbReference type="ARBA" id="ARBA00023122"/>
    </source>
</evidence>
<evidence type="ECO:0000256" key="5">
    <source>
        <dbReference type="ARBA" id="ARBA00022737"/>
    </source>
</evidence>
<dbReference type="InterPro" id="IPR005170">
    <property type="entry name" value="Transptr-assoc_dom"/>
</dbReference>
<dbReference type="GO" id="GO:0050660">
    <property type="term" value="F:flavin adenine dinucleotide binding"/>
    <property type="evidence" value="ECO:0007669"/>
    <property type="project" value="InterPro"/>
</dbReference>
<feature type="domain" description="CNNM transmembrane" evidence="14">
    <location>
        <begin position="4"/>
        <end position="224"/>
    </location>
</feature>
<keyword evidence="6 10" id="KW-1133">Transmembrane helix</keyword>
<comment type="similarity">
    <text evidence="2">Belongs to the UPF0053 family.</text>
</comment>
<dbReference type="Pfam" id="PF03471">
    <property type="entry name" value="CorC_HlyC"/>
    <property type="match status" value="1"/>
</dbReference>
<dbReference type="SUPFAM" id="SSF56176">
    <property type="entry name" value="FAD-binding/transporter-associated domain-like"/>
    <property type="match status" value="1"/>
</dbReference>
<comment type="caution">
    <text evidence="15">The sequence shown here is derived from an EMBL/GenBank/DDBJ whole genome shotgun (WGS) entry which is preliminary data.</text>
</comment>
<dbReference type="InterPro" id="IPR036318">
    <property type="entry name" value="FAD-bd_PCMH-like_sf"/>
</dbReference>
<dbReference type="InterPro" id="IPR016169">
    <property type="entry name" value="FAD-bd_PCMH_sub2"/>
</dbReference>
<evidence type="ECO:0000313" key="15">
    <source>
        <dbReference type="EMBL" id="GLY58146.1"/>
    </source>
</evidence>
<keyword evidence="8 10" id="KW-0472">Membrane</keyword>
<dbReference type="InterPro" id="IPR051676">
    <property type="entry name" value="UPF0053_domain"/>
</dbReference>
<reference evidence="15" key="1">
    <citation type="submission" date="2023-03" db="EMBL/GenBank/DDBJ databases">
        <title>Cellulosimicrobium cellulans NBRC 103059.</title>
        <authorList>
            <person name="Ichikawa N."/>
            <person name="Sato H."/>
            <person name="Tonouchi N."/>
        </authorList>
    </citation>
    <scope>NUCLEOTIDE SEQUENCE</scope>
    <source>
        <strain evidence="15">NBRC 103059</strain>
    </source>
</reference>
<feature type="transmembrane region" description="Helical" evidence="12">
    <location>
        <begin position="6"/>
        <end position="27"/>
    </location>
</feature>
<evidence type="ECO:0000256" key="9">
    <source>
        <dbReference type="PROSITE-ProRule" id="PRU00703"/>
    </source>
</evidence>
<dbReference type="InterPro" id="IPR000644">
    <property type="entry name" value="CBS_dom"/>
</dbReference>
<evidence type="ECO:0000256" key="10">
    <source>
        <dbReference type="PROSITE-ProRule" id="PRU01193"/>
    </source>
</evidence>
<sequence length="462" mass="48958">MEHLVVGDWVMVALGVLLTAGTAVFVASEFSLVTLDPAVLPAGDDGDQEGDRRGSPPSGGTGGPDRRDRSVRAGLKHLSTELSSAQVGITLTTILLGYTAQPALLALFGDALSSTPLGHAASAVLAGVLALLVVNFVSMLFGELIPKNFALSAPYATARQVVPVQRQFTKLFRPVIAVLNGSANAILRRVGVEPREELSGARSASELAALVRRSAQEGTLDVSVATLLTNSIELDELSAVDVMTDRMRMVVVDRDATAADVVDAARRTGHSRFPVIGEDRDDVVGLVHLRRAVAVPYERRHEVPAAALMADAPRVPETVRLGPLLVELRGFGLQMAVVVDEYGGTSGVVTLEDVVEELVGDVADEHDPRRSGAARRADGSWLVPGVMRPDELTEVTGLRVPEDGAYETLGGLVMARLGRVPEPGDEIAAGEGRHRVVLRVEAMEGRRVERLSVRATPTEGDA</sequence>
<keyword evidence="5" id="KW-0677">Repeat</keyword>
<evidence type="ECO:0000256" key="4">
    <source>
        <dbReference type="ARBA" id="ARBA00022692"/>
    </source>
</evidence>
<proteinExistence type="inferred from homology"/>
<name>A0AAV5PAD8_CELCE</name>
<dbReference type="PANTHER" id="PTHR43099">
    <property type="entry name" value="UPF0053 PROTEIN YRKA"/>
    <property type="match status" value="1"/>
</dbReference>
<dbReference type="EMBL" id="BSTG01000003">
    <property type="protein sequence ID" value="GLY58146.1"/>
    <property type="molecule type" value="Genomic_DNA"/>
</dbReference>
<evidence type="ECO:0000259" key="14">
    <source>
        <dbReference type="PROSITE" id="PS51846"/>
    </source>
</evidence>
<keyword evidence="4 10" id="KW-0812">Transmembrane</keyword>
<dbReference type="Proteomes" id="UP001165168">
    <property type="component" value="Unassembled WGS sequence"/>
</dbReference>
<dbReference type="PROSITE" id="PS51371">
    <property type="entry name" value="CBS"/>
    <property type="match status" value="2"/>
</dbReference>
<evidence type="ECO:0000256" key="6">
    <source>
        <dbReference type="ARBA" id="ARBA00022989"/>
    </source>
</evidence>
<feature type="region of interest" description="Disordered" evidence="11">
    <location>
        <begin position="41"/>
        <end position="68"/>
    </location>
</feature>
<evidence type="ECO:0000256" key="1">
    <source>
        <dbReference type="ARBA" id="ARBA00004651"/>
    </source>
</evidence>
<dbReference type="InterPro" id="IPR044751">
    <property type="entry name" value="Ion_transp-like_CBS"/>
</dbReference>
<feature type="transmembrane region" description="Helical" evidence="12">
    <location>
        <begin position="120"/>
        <end position="141"/>
    </location>
</feature>
<dbReference type="PANTHER" id="PTHR43099:SF6">
    <property type="entry name" value="UPF0053 PROTEIN RV1842C"/>
    <property type="match status" value="1"/>
</dbReference>
<dbReference type="Pfam" id="PF00571">
    <property type="entry name" value="CBS"/>
    <property type="match status" value="1"/>
</dbReference>
<evidence type="ECO:0000256" key="3">
    <source>
        <dbReference type="ARBA" id="ARBA00022475"/>
    </source>
</evidence>
<organism evidence="15 16">
    <name type="scientific">Cellulosimicrobium cellulans</name>
    <name type="common">Arthrobacter luteus</name>
    <dbReference type="NCBI Taxonomy" id="1710"/>
    <lineage>
        <taxon>Bacteria</taxon>
        <taxon>Bacillati</taxon>
        <taxon>Actinomycetota</taxon>
        <taxon>Actinomycetes</taxon>
        <taxon>Micrococcales</taxon>
        <taxon>Promicromonosporaceae</taxon>
        <taxon>Cellulosimicrobium</taxon>
    </lineage>
</organism>
<feature type="domain" description="CBS" evidence="13">
    <location>
        <begin position="243"/>
        <end position="303"/>
    </location>
</feature>
<feature type="domain" description="CBS" evidence="13">
    <location>
        <begin position="308"/>
        <end position="368"/>
    </location>
</feature>
<dbReference type="SMART" id="SM00116">
    <property type="entry name" value="CBS"/>
    <property type="match status" value="2"/>
</dbReference>
<gene>
    <name evidence="15" type="ORF">Ccel01_27480</name>
</gene>
<dbReference type="SMART" id="SM01091">
    <property type="entry name" value="CorC_HlyC"/>
    <property type="match status" value="1"/>
</dbReference>
<dbReference type="SUPFAM" id="SSF54631">
    <property type="entry name" value="CBS-domain pair"/>
    <property type="match status" value="1"/>
</dbReference>
<keyword evidence="7 9" id="KW-0129">CBS domain</keyword>
<evidence type="ECO:0000256" key="12">
    <source>
        <dbReference type="SAM" id="Phobius"/>
    </source>
</evidence>